<dbReference type="InterPro" id="IPR023650">
    <property type="entry name" value="Beta-lactam_class-A_AS"/>
</dbReference>
<dbReference type="PROSITE" id="PS00146">
    <property type="entry name" value="BETA_LACTAMASE_A"/>
    <property type="match status" value="1"/>
</dbReference>
<evidence type="ECO:0000259" key="8">
    <source>
        <dbReference type="Pfam" id="PF13354"/>
    </source>
</evidence>
<dbReference type="PANTHER" id="PTHR35333:SF3">
    <property type="entry name" value="BETA-LACTAMASE-TYPE TRANSPEPTIDASE FOLD CONTAINING PROTEIN"/>
    <property type="match status" value="1"/>
</dbReference>
<keyword evidence="10" id="KW-1185">Reference proteome</keyword>
<dbReference type="RefSeq" id="WP_183275019.1">
    <property type="nucleotide sequence ID" value="NZ_JACHXV010000005.1"/>
</dbReference>
<dbReference type="InterPro" id="IPR012338">
    <property type="entry name" value="Beta-lactam/transpept-like"/>
</dbReference>
<dbReference type="EMBL" id="JACHXV010000005">
    <property type="protein sequence ID" value="MBB3173775.1"/>
    <property type="molecule type" value="Genomic_DNA"/>
</dbReference>
<protein>
    <recommendedName>
        <fullName evidence="3 6">Beta-lactamase</fullName>
        <ecNumber evidence="3 6">3.5.2.6</ecNumber>
    </recommendedName>
</protein>
<dbReference type="Pfam" id="PF13354">
    <property type="entry name" value="Beta-lactamase2"/>
    <property type="match status" value="1"/>
</dbReference>
<evidence type="ECO:0000256" key="4">
    <source>
        <dbReference type="ARBA" id="ARBA00022801"/>
    </source>
</evidence>
<name>A0A839UYR7_9PROT</name>
<feature type="signal peptide" evidence="7">
    <location>
        <begin position="1"/>
        <end position="27"/>
    </location>
</feature>
<feature type="domain" description="Beta-lactamase class A catalytic" evidence="8">
    <location>
        <begin position="50"/>
        <end position="255"/>
    </location>
</feature>
<evidence type="ECO:0000256" key="7">
    <source>
        <dbReference type="SAM" id="SignalP"/>
    </source>
</evidence>
<evidence type="ECO:0000256" key="3">
    <source>
        <dbReference type="ARBA" id="ARBA00012865"/>
    </source>
</evidence>
<comment type="similarity">
    <text evidence="2 6">Belongs to the class-A beta-lactamase family.</text>
</comment>
<dbReference type="PRINTS" id="PR00118">
    <property type="entry name" value="BLACTAMASEA"/>
</dbReference>
<keyword evidence="5 6" id="KW-0046">Antibiotic resistance</keyword>
<comment type="catalytic activity">
    <reaction evidence="1 6">
        <text>a beta-lactam + H2O = a substituted beta-amino acid</text>
        <dbReference type="Rhea" id="RHEA:20401"/>
        <dbReference type="ChEBI" id="CHEBI:15377"/>
        <dbReference type="ChEBI" id="CHEBI:35627"/>
        <dbReference type="ChEBI" id="CHEBI:140347"/>
        <dbReference type="EC" id="3.5.2.6"/>
    </reaction>
</comment>
<dbReference type="GO" id="GO:0030655">
    <property type="term" value="P:beta-lactam antibiotic catabolic process"/>
    <property type="evidence" value="ECO:0007669"/>
    <property type="project" value="InterPro"/>
</dbReference>
<dbReference type="SUPFAM" id="SSF56601">
    <property type="entry name" value="beta-lactamase/transpeptidase-like"/>
    <property type="match status" value="1"/>
</dbReference>
<dbReference type="GO" id="GO:0008800">
    <property type="term" value="F:beta-lactamase activity"/>
    <property type="evidence" value="ECO:0007669"/>
    <property type="project" value="UniProtKB-UniRule"/>
</dbReference>
<dbReference type="NCBIfam" id="NF033103">
    <property type="entry name" value="bla_class_A"/>
    <property type="match status" value="1"/>
</dbReference>
<dbReference type="Proteomes" id="UP000557688">
    <property type="component" value="Unassembled WGS sequence"/>
</dbReference>
<feature type="chain" id="PRO_5032941075" description="Beta-lactamase" evidence="7">
    <location>
        <begin position="28"/>
        <end position="280"/>
    </location>
</feature>
<sequence length="280" mass="29649">MRSRTTRRAVLSGAVCLPFAAPPGAWAMTPAERFDRLEQRALGRLGVAILDTASLHLIGHRLDERFGLCSTVKLLLAAYVLARVDAGQMTLDAPVADAGHDSSLGGLCEAAVTLSDSRAANLLFDRLGGPAGLTAWLRGIGDATTRSDRIEFALNDQPAGELRDTTTPAAMAATMRGLLTGDLLSADHRRVLADWLVACRTGDRRLRAGLPSDWRVGDKTGTGAGMLTGRRRNALVADVAICYPPDRAPLIVTAWVDTPLPRPRAEAVLAEIGRIAASAA</sequence>
<organism evidence="9 10">
    <name type="scientific">Endobacter medicaginis</name>
    <dbReference type="NCBI Taxonomy" id="1181271"/>
    <lineage>
        <taxon>Bacteria</taxon>
        <taxon>Pseudomonadati</taxon>
        <taxon>Pseudomonadota</taxon>
        <taxon>Alphaproteobacteria</taxon>
        <taxon>Acetobacterales</taxon>
        <taxon>Acetobacteraceae</taxon>
        <taxon>Endobacter</taxon>
    </lineage>
</organism>
<dbReference type="Gene3D" id="3.40.710.10">
    <property type="entry name" value="DD-peptidase/beta-lactamase superfamily"/>
    <property type="match status" value="1"/>
</dbReference>
<keyword evidence="4 6" id="KW-0378">Hydrolase</keyword>
<proteinExistence type="inferred from homology"/>
<evidence type="ECO:0000313" key="10">
    <source>
        <dbReference type="Proteomes" id="UP000557688"/>
    </source>
</evidence>
<evidence type="ECO:0000256" key="1">
    <source>
        <dbReference type="ARBA" id="ARBA00001526"/>
    </source>
</evidence>
<comment type="caution">
    <text evidence="9">The sequence shown here is derived from an EMBL/GenBank/DDBJ whole genome shotgun (WGS) entry which is preliminary data.</text>
</comment>
<evidence type="ECO:0000313" key="9">
    <source>
        <dbReference type="EMBL" id="MBB3173775.1"/>
    </source>
</evidence>
<evidence type="ECO:0000256" key="5">
    <source>
        <dbReference type="ARBA" id="ARBA00023251"/>
    </source>
</evidence>
<dbReference type="AlphaFoldDB" id="A0A839UYR7"/>
<keyword evidence="7" id="KW-0732">Signal</keyword>
<evidence type="ECO:0000256" key="2">
    <source>
        <dbReference type="ARBA" id="ARBA00009009"/>
    </source>
</evidence>
<evidence type="ECO:0000256" key="6">
    <source>
        <dbReference type="RuleBase" id="RU361140"/>
    </source>
</evidence>
<gene>
    <name evidence="9" type="ORF">FHR90_001607</name>
</gene>
<dbReference type="InterPro" id="IPR045155">
    <property type="entry name" value="Beta-lactam_cat"/>
</dbReference>
<accession>A0A839UYR7</accession>
<dbReference type="EC" id="3.5.2.6" evidence="3 6"/>
<reference evidence="9 10" key="1">
    <citation type="submission" date="2020-08" db="EMBL/GenBank/DDBJ databases">
        <title>Genomic Encyclopedia of Type Strains, Phase III (KMG-III): the genomes of soil and plant-associated and newly described type strains.</title>
        <authorList>
            <person name="Whitman W."/>
        </authorList>
    </citation>
    <scope>NUCLEOTIDE SEQUENCE [LARGE SCALE GENOMIC DNA]</scope>
    <source>
        <strain evidence="9 10">CECT 8088</strain>
    </source>
</reference>
<dbReference type="GO" id="GO:0046677">
    <property type="term" value="P:response to antibiotic"/>
    <property type="evidence" value="ECO:0007669"/>
    <property type="project" value="UniProtKB-UniRule"/>
</dbReference>
<dbReference type="InterPro" id="IPR000871">
    <property type="entry name" value="Beta-lactam_class-A"/>
</dbReference>
<dbReference type="PANTHER" id="PTHR35333">
    <property type="entry name" value="BETA-LACTAMASE"/>
    <property type="match status" value="1"/>
</dbReference>